<dbReference type="Proteomes" id="UP000783588">
    <property type="component" value="Unassembled WGS sequence"/>
</dbReference>
<organism evidence="1 2">
    <name type="scientific">Butyricicoccus intestinisimiae</name>
    <dbReference type="NCBI Taxonomy" id="2841509"/>
    <lineage>
        <taxon>Bacteria</taxon>
        <taxon>Bacillati</taxon>
        <taxon>Bacillota</taxon>
        <taxon>Clostridia</taxon>
        <taxon>Eubacteriales</taxon>
        <taxon>Butyricicoccaceae</taxon>
        <taxon>Butyricicoccus</taxon>
    </lineage>
</organism>
<proteinExistence type="predicted"/>
<evidence type="ECO:0008006" key="3">
    <source>
        <dbReference type="Google" id="ProtNLM"/>
    </source>
</evidence>
<evidence type="ECO:0000313" key="1">
    <source>
        <dbReference type="EMBL" id="MBU5491411.1"/>
    </source>
</evidence>
<reference evidence="1 2" key="1">
    <citation type="submission" date="2021-06" db="EMBL/GenBank/DDBJ databases">
        <authorList>
            <person name="Sun Q."/>
            <person name="Li D."/>
        </authorList>
    </citation>
    <scope>NUCLEOTIDE SEQUENCE [LARGE SCALE GENOMIC DNA]</scope>
    <source>
        <strain evidence="1 2">MSJd-7</strain>
    </source>
</reference>
<evidence type="ECO:0000313" key="2">
    <source>
        <dbReference type="Proteomes" id="UP000783588"/>
    </source>
</evidence>
<dbReference type="RefSeq" id="WP_216471130.1">
    <property type="nucleotide sequence ID" value="NZ_JAHLQI010000008.1"/>
</dbReference>
<accession>A0ABS6EWC0</accession>
<comment type="caution">
    <text evidence="1">The sequence shown here is derived from an EMBL/GenBank/DDBJ whole genome shotgun (WGS) entry which is preliminary data.</text>
</comment>
<protein>
    <recommendedName>
        <fullName evidence="3">Integrase catalytic domain-containing protein</fullName>
    </recommendedName>
</protein>
<sequence>MLGRDFHAPKLNVKWLTDVTDVTEFKWYEDTEVHKVHLSAILDLYDRRIVSYIISDHNDNPIVFNTFKAAVKANPDAQTPMSWQAYQNMQKKIG</sequence>
<keyword evidence="2" id="KW-1185">Reference proteome</keyword>
<dbReference type="EMBL" id="JAHLQI010000008">
    <property type="protein sequence ID" value="MBU5491411.1"/>
    <property type="molecule type" value="Genomic_DNA"/>
</dbReference>
<name>A0ABS6EWC0_9FIRM</name>
<gene>
    <name evidence="1" type="ORF">KQI75_12450</name>
</gene>